<sequence length="237" mass="25690">MKHTTSANMAEDVNSPKKIKVTAIGDSGVGKTCMLMTYATKTFPDSESAPQLYENSTLKAGRSNSFEVPISLQFQGVTYQLGLTDTIGGDEYRQLRGIFTAGTDVFVVCFSVTEPETLENVKQSWVTEIKLLSPKASFVLVGTKTDLREDSDTISKLKEKNTKPVSIQDGIKTAKSLGAKTYVECSALNMVGLKEVFETVVLVATNKTFTRSKRDSTREGVKDGVNSNSSNAICAIS</sequence>
<keyword evidence="2" id="KW-0342">GTP-binding</keyword>
<dbReference type="PRINTS" id="PR00449">
    <property type="entry name" value="RASTRNSFRMNG"/>
</dbReference>
<dbReference type="PROSITE" id="PS51421">
    <property type="entry name" value="RAS"/>
    <property type="match status" value="1"/>
</dbReference>
<dbReference type="SUPFAM" id="SSF52540">
    <property type="entry name" value="P-loop containing nucleoside triphosphate hydrolases"/>
    <property type="match status" value="1"/>
</dbReference>
<dbReference type="Gene3D" id="3.40.50.300">
    <property type="entry name" value="P-loop containing nucleotide triphosphate hydrolases"/>
    <property type="match status" value="1"/>
</dbReference>
<accession>A0ABQ9EYP3</accession>
<dbReference type="InterPro" id="IPR005225">
    <property type="entry name" value="Small_GTP-bd"/>
</dbReference>
<dbReference type="PANTHER" id="PTHR24072">
    <property type="entry name" value="RHO FAMILY GTPASE"/>
    <property type="match status" value="1"/>
</dbReference>
<dbReference type="EMBL" id="JARBDR010000657">
    <property type="protein sequence ID" value="KAJ8309107.1"/>
    <property type="molecule type" value="Genomic_DNA"/>
</dbReference>
<evidence type="ECO:0000256" key="1">
    <source>
        <dbReference type="ARBA" id="ARBA00022741"/>
    </source>
</evidence>
<evidence type="ECO:0000313" key="3">
    <source>
        <dbReference type="EMBL" id="KAJ8309107.1"/>
    </source>
</evidence>
<dbReference type="PROSITE" id="PS51420">
    <property type="entry name" value="RHO"/>
    <property type="match status" value="1"/>
</dbReference>
<dbReference type="Proteomes" id="UP001217089">
    <property type="component" value="Unassembled WGS sequence"/>
</dbReference>
<organism evidence="3 4">
    <name type="scientific">Tegillarca granosa</name>
    <name type="common">Malaysian cockle</name>
    <name type="synonym">Anadara granosa</name>
    <dbReference type="NCBI Taxonomy" id="220873"/>
    <lineage>
        <taxon>Eukaryota</taxon>
        <taxon>Metazoa</taxon>
        <taxon>Spiralia</taxon>
        <taxon>Lophotrochozoa</taxon>
        <taxon>Mollusca</taxon>
        <taxon>Bivalvia</taxon>
        <taxon>Autobranchia</taxon>
        <taxon>Pteriomorphia</taxon>
        <taxon>Arcoida</taxon>
        <taxon>Arcoidea</taxon>
        <taxon>Arcidae</taxon>
        <taxon>Tegillarca</taxon>
    </lineage>
</organism>
<keyword evidence="1" id="KW-0547">Nucleotide-binding</keyword>
<dbReference type="InterPro" id="IPR027417">
    <property type="entry name" value="P-loop_NTPase"/>
</dbReference>
<keyword evidence="4" id="KW-1185">Reference proteome</keyword>
<dbReference type="SMART" id="SM00174">
    <property type="entry name" value="RHO"/>
    <property type="match status" value="1"/>
</dbReference>
<dbReference type="PROSITE" id="PS51419">
    <property type="entry name" value="RAB"/>
    <property type="match status" value="1"/>
</dbReference>
<dbReference type="CDD" id="cd00157">
    <property type="entry name" value="Rho"/>
    <property type="match status" value="1"/>
</dbReference>
<comment type="caution">
    <text evidence="3">The sequence shown here is derived from an EMBL/GenBank/DDBJ whole genome shotgun (WGS) entry which is preliminary data.</text>
</comment>
<evidence type="ECO:0000256" key="2">
    <source>
        <dbReference type="ARBA" id="ARBA00023134"/>
    </source>
</evidence>
<dbReference type="InterPro" id="IPR001806">
    <property type="entry name" value="Small_GTPase"/>
</dbReference>
<dbReference type="Pfam" id="PF00071">
    <property type="entry name" value="Ras"/>
    <property type="match status" value="1"/>
</dbReference>
<dbReference type="SMART" id="SM00173">
    <property type="entry name" value="RAS"/>
    <property type="match status" value="1"/>
</dbReference>
<protein>
    <submittedName>
        <fullName evidence="3">Uncharacterized protein</fullName>
    </submittedName>
</protein>
<reference evidence="3 4" key="1">
    <citation type="submission" date="2022-12" db="EMBL/GenBank/DDBJ databases">
        <title>Chromosome-level genome of Tegillarca granosa.</title>
        <authorList>
            <person name="Kim J."/>
        </authorList>
    </citation>
    <scope>NUCLEOTIDE SEQUENCE [LARGE SCALE GENOMIC DNA]</scope>
    <source>
        <strain evidence="3">Teg-2019</strain>
        <tissue evidence="3">Adductor muscle</tissue>
    </source>
</reference>
<gene>
    <name evidence="3" type="ORF">KUTeg_013981</name>
</gene>
<name>A0ABQ9EYP3_TEGGR</name>
<dbReference type="InterPro" id="IPR003578">
    <property type="entry name" value="Small_GTPase_Rho"/>
</dbReference>
<proteinExistence type="predicted"/>
<dbReference type="SMART" id="SM00175">
    <property type="entry name" value="RAB"/>
    <property type="match status" value="1"/>
</dbReference>
<evidence type="ECO:0000313" key="4">
    <source>
        <dbReference type="Proteomes" id="UP001217089"/>
    </source>
</evidence>
<dbReference type="NCBIfam" id="TIGR00231">
    <property type="entry name" value="small_GTP"/>
    <property type="match status" value="1"/>
</dbReference>